<dbReference type="Proteomes" id="UP000176998">
    <property type="component" value="Unassembled WGS sequence"/>
</dbReference>
<keyword evidence="4" id="KW-1185">Reference proteome</keyword>
<dbReference type="GO" id="GO:0032259">
    <property type="term" value="P:methylation"/>
    <property type="evidence" value="ECO:0007669"/>
    <property type="project" value="UniProtKB-KW"/>
</dbReference>
<feature type="region of interest" description="Disordered" evidence="2">
    <location>
        <begin position="1"/>
        <end position="52"/>
    </location>
</feature>
<dbReference type="PANTHER" id="PTHR43591:SF10">
    <property type="entry name" value="ABC TRANSMEMBRANE TYPE-1 DOMAIN-CONTAINING PROTEIN-RELATED"/>
    <property type="match status" value="1"/>
</dbReference>
<dbReference type="SUPFAM" id="SSF53335">
    <property type="entry name" value="S-adenosyl-L-methionine-dependent methyltransferases"/>
    <property type="match status" value="1"/>
</dbReference>
<organism evidence="3 4">
    <name type="scientific">Colletotrichum orchidophilum</name>
    <dbReference type="NCBI Taxonomy" id="1209926"/>
    <lineage>
        <taxon>Eukaryota</taxon>
        <taxon>Fungi</taxon>
        <taxon>Dikarya</taxon>
        <taxon>Ascomycota</taxon>
        <taxon>Pezizomycotina</taxon>
        <taxon>Sordariomycetes</taxon>
        <taxon>Hypocreomycetidae</taxon>
        <taxon>Glomerellales</taxon>
        <taxon>Glomerellaceae</taxon>
        <taxon>Colletotrichum</taxon>
    </lineage>
</organism>
<dbReference type="RefSeq" id="XP_022481049.1">
    <property type="nucleotide sequence ID" value="XM_022612432.1"/>
</dbReference>
<dbReference type="EMBL" id="MJBS01000004">
    <property type="protein sequence ID" value="OHF03914.1"/>
    <property type="molecule type" value="Genomic_DNA"/>
</dbReference>
<dbReference type="CDD" id="cd02440">
    <property type="entry name" value="AdoMet_MTases"/>
    <property type="match status" value="1"/>
</dbReference>
<gene>
    <name evidence="3" type="ORF">CORC01_00776</name>
</gene>
<comment type="similarity">
    <text evidence="1">Belongs to the methyltransferase superfamily. LaeA methyltransferase family.</text>
</comment>
<dbReference type="Gene3D" id="3.40.50.150">
    <property type="entry name" value="Vaccinia Virus protein VP39"/>
    <property type="match status" value="1"/>
</dbReference>
<evidence type="ECO:0000313" key="4">
    <source>
        <dbReference type="Proteomes" id="UP000176998"/>
    </source>
</evidence>
<dbReference type="InterPro" id="IPR029063">
    <property type="entry name" value="SAM-dependent_MTases_sf"/>
</dbReference>
<dbReference type="STRING" id="1209926.A0A1G4BR42"/>
<evidence type="ECO:0000256" key="2">
    <source>
        <dbReference type="SAM" id="MobiDB-lite"/>
    </source>
</evidence>
<dbReference type="GO" id="GO:0008168">
    <property type="term" value="F:methyltransferase activity"/>
    <property type="evidence" value="ECO:0007669"/>
    <property type="project" value="UniProtKB-KW"/>
</dbReference>
<dbReference type="OrthoDB" id="2013972at2759"/>
<dbReference type="Pfam" id="PF13489">
    <property type="entry name" value="Methyltransf_23"/>
    <property type="match status" value="1"/>
</dbReference>
<keyword evidence="3" id="KW-0808">Transferase</keyword>
<feature type="compositionally biased region" description="Polar residues" evidence="2">
    <location>
        <begin position="7"/>
        <end position="40"/>
    </location>
</feature>
<keyword evidence="3" id="KW-0489">Methyltransferase</keyword>
<sequence>MADPPSRSEQVRSSTDMPHTTGTPDPVSSGSPEPVAQSSIDELPVLQADDVSTDDDRSIEERMFLHTLPRYLQAPLTILLSMADVTMLSDLDDEMDRLDLAHAMNVKAIGNRLFLAPINKERVHMILDIGTGTGIWAVEMGDIFSNAQVYGNDLSAIQPSWVPPNVKFEIDDVESEWLDDRKYDYIMCRYMLCSIGDWPKLVRNIFKHLTPGGWAEFQDMDSLYYSDDDSFTEKHATFKWNKTLVEAMNSINRDSQPGPKLLDWVVETGFENVNHQKFKIPIGPWAKESHFKDIGLLNLAQVLDGLDAFTTRTFCGVLGYTKEEVLVTLSEVRKELNTAHMFHAQWDLHVVYGQKPLSEPEDSE</sequence>
<name>A0A1G4BR42_9PEZI</name>
<dbReference type="PANTHER" id="PTHR43591">
    <property type="entry name" value="METHYLTRANSFERASE"/>
    <property type="match status" value="1"/>
</dbReference>
<accession>A0A1G4BR42</accession>
<comment type="caution">
    <text evidence="3">The sequence shown here is derived from an EMBL/GenBank/DDBJ whole genome shotgun (WGS) entry which is preliminary data.</text>
</comment>
<reference evidence="3 4" key="1">
    <citation type="submission" date="2016-09" db="EMBL/GenBank/DDBJ databases">
        <authorList>
            <person name="Capua I."/>
            <person name="De Benedictis P."/>
            <person name="Joannis T."/>
            <person name="Lombin L.H."/>
            <person name="Cattoli G."/>
        </authorList>
    </citation>
    <scope>NUCLEOTIDE SEQUENCE [LARGE SCALE GENOMIC DNA]</scope>
    <source>
        <strain evidence="3 4">IMI 309357</strain>
    </source>
</reference>
<evidence type="ECO:0000313" key="3">
    <source>
        <dbReference type="EMBL" id="OHF03914.1"/>
    </source>
</evidence>
<dbReference type="GeneID" id="34553942"/>
<proteinExistence type="inferred from homology"/>
<dbReference type="AlphaFoldDB" id="A0A1G4BR42"/>
<protein>
    <submittedName>
        <fullName evidence="3">UMTA methyltransferase</fullName>
    </submittedName>
</protein>
<evidence type="ECO:0000256" key="1">
    <source>
        <dbReference type="ARBA" id="ARBA00038158"/>
    </source>
</evidence>